<feature type="transmembrane region" description="Helical" evidence="1">
    <location>
        <begin position="91"/>
        <end position="111"/>
    </location>
</feature>
<name>A0A0B7FD45_THACB</name>
<evidence type="ECO:0000313" key="2">
    <source>
        <dbReference type="EMBL" id="CEL54068.1"/>
    </source>
</evidence>
<keyword evidence="1" id="KW-0812">Transmembrane</keyword>
<organism evidence="2 3">
    <name type="scientific">Thanatephorus cucumeris (strain AG1-IB / isolate 7/3/14)</name>
    <name type="common">Lettuce bottom rot fungus</name>
    <name type="synonym">Rhizoctonia solani</name>
    <dbReference type="NCBI Taxonomy" id="1108050"/>
    <lineage>
        <taxon>Eukaryota</taxon>
        <taxon>Fungi</taxon>
        <taxon>Dikarya</taxon>
        <taxon>Basidiomycota</taxon>
        <taxon>Agaricomycotina</taxon>
        <taxon>Agaricomycetes</taxon>
        <taxon>Cantharellales</taxon>
        <taxon>Ceratobasidiaceae</taxon>
        <taxon>Rhizoctonia</taxon>
        <taxon>Rhizoctonia solani AG-1</taxon>
    </lineage>
</organism>
<gene>
    <name evidence="2" type="ORF">RSOLAG1IB_06777</name>
</gene>
<keyword evidence="3" id="KW-1185">Reference proteome</keyword>
<evidence type="ECO:0000256" key="1">
    <source>
        <dbReference type="SAM" id="Phobius"/>
    </source>
</evidence>
<keyword evidence="1" id="KW-0472">Membrane</keyword>
<evidence type="ECO:0000313" key="3">
    <source>
        <dbReference type="Proteomes" id="UP000059188"/>
    </source>
</evidence>
<feature type="transmembrane region" description="Helical" evidence="1">
    <location>
        <begin position="34"/>
        <end position="55"/>
    </location>
</feature>
<sequence>MITPQLDLSNDMNYQHVLRDPAPTVPQSEDAQSILYTPFISAILSTTVLLIHYYIHDLDLRRSLSSGTVRKKPLANTAPSGARRPINIWKAFRLGVCLMLLLLAIVMLGMADSCHNLDSKPDGQVGKDRACVGRTRAQQTQKTSTTYQPVFNQGTVHSTGFGVFLHVYHPTRFLVRLPRFGIQRNL</sequence>
<keyword evidence="1" id="KW-1133">Transmembrane helix</keyword>
<dbReference type="AlphaFoldDB" id="A0A0B7FD45"/>
<protein>
    <submittedName>
        <fullName evidence="2">Uncharacterized protein</fullName>
    </submittedName>
</protein>
<accession>A0A0B7FD45</accession>
<reference evidence="2 3" key="1">
    <citation type="submission" date="2014-11" db="EMBL/GenBank/DDBJ databases">
        <authorList>
            <person name="Wibberg Daniel"/>
        </authorList>
    </citation>
    <scope>NUCLEOTIDE SEQUENCE [LARGE SCALE GENOMIC DNA]</scope>
    <source>
        <strain evidence="2">Rhizoctonia solani AG1-IB 7/3/14</strain>
    </source>
</reference>
<proteinExistence type="predicted"/>
<dbReference type="EMBL" id="LN679114">
    <property type="protein sequence ID" value="CEL54068.1"/>
    <property type="molecule type" value="Genomic_DNA"/>
</dbReference>
<dbReference type="Proteomes" id="UP000059188">
    <property type="component" value="Unassembled WGS sequence"/>
</dbReference>